<dbReference type="EMBL" id="LXQA010028442">
    <property type="protein sequence ID" value="MCH94900.1"/>
    <property type="molecule type" value="Genomic_DNA"/>
</dbReference>
<protein>
    <submittedName>
        <fullName evidence="1">Uncharacterized protein</fullName>
    </submittedName>
</protein>
<gene>
    <name evidence="1" type="ORF">A2U01_0015870</name>
</gene>
<feature type="non-terminal residue" evidence="1">
    <location>
        <position position="1"/>
    </location>
</feature>
<evidence type="ECO:0000313" key="2">
    <source>
        <dbReference type="Proteomes" id="UP000265520"/>
    </source>
</evidence>
<proteinExistence type="predicted"/>
<comment type="caution">
    <text evidence="1">The sequence shown here is derived from an EMBL/GenBank/DDBJ whole genome shotgun (WGS) entry which is preliminary data.</text>
</comment>
<name>A0A392N516_9FABA</name>
<dbReference type="Proteomes" id="UP000265520">
    <property type="component" value="Unassembled WGS sequence"/>
</dbReference>
<organism evidence="1 2">
    <name type="scientific">Trifolium medium</name>
    <dbReference type="NCBI Taxonomy" id="97028"/>
    <lineage>
        <taxon>Eukaryota</taxon>
        <taxon>Viridiplantae</taxon>
        <taxon>Streptophyta</taxon>
        <taxon>Embryophyta</taxon>
        <taxon>Tracheophyta</taxon>
        <taxon>Spermatophyta</taxon>
        <taxon>Magnoliopsida</taxon>
        <taxon>eudicotyledons</taxon>
        <taxon>Gunneridae</taxon>
        <taxon>Pentapetalae</taxon>
        <taxon>rosids</taxon>
        <taxon>fabids</taxon>
        <taxon>Fabales</taxon>
        <taxon>Fabaceae</taxon>
        <taxon>Papilionoideae</taxon>
        <taxon>50 kb inversion clade</taxon>
        <taxon>NPAAA clade</taxon>
        <taxon>Hologalegina</taxon>
        <taxon>IRL clade</taxon>
        <taxon>Trifolieae</taxon>
        <taxon>Trifolium</taxon>
    </lineage>
</organism>
<accession>A0A392N516</accession>
<sequence length="66" mass="7377">VTSTEMAHSITFAYMMSEKEDNIIMALESALLCTYDISKNVKARCKVNCKVKDLKSKDGKEMKPTG</sequence>
<reference evidence="1 2" key="1">
    <citation type="journal article" date="2018" name="Front. Plant Sci.">
        <title>Red Clover (Trifolium pratense) and Zigzag Clover (T. medium) - A Picture of Genomic Similarities and Differences.</title>
        <authorList>
            <person name="Dluhosova J."/>
            <person name="Istvanek J."/>
            <person name="Nedelnik J."/>
            <person name="Repkova J."/>
        </authorList>
    </citation>
    <scope>NUCLEOTIDE SEQUENCE [LARGE SCALE GENOMIC DNA]</scope>
    <source>
        <strain evidence="2">cv. 10/8</strain>
        <tissue evidence="1">Leaf</tissue>
    </source>
</reference>
<keyword evidence="2" id="KW-1185">Reference proteome</keyword>
<dbReference type="AlphaFoldDB" id="A0A392N516"/>
<evidence type="ECO:0000313" key="1">
    <source>
        <dbReference type="EMBL" id="MCH94900.1"/>
    </source>
</evidence>